<comment type="caution">
    <text evidence="2">The sequence shown here is derived from an EMBL/GenBank/DDBJ whole genome shotgun (WGS) entry which is preliminary data.</text>
</comment>
<evidence type="ECO:0000256" key="1">
    <source>
        <dbReference type="ARBA" id="ARBA00022801"/>
    </source>
</evidence>
<proteinExistence type="predicted"/>
<dbReference type="InterPro" id="IPR052043">
    <property type="entry name" value="PolySaccharide_Degr_Enz"/>
</dbReference>
<dbReference type="PANTHER" id="PTHR33886">
    <property type="entry name" value="UNSATURATED RHAMNOGALACTURONAN HYDROLASE (EUROFUNG)"/>
    <property type="match status" value="1"/>
</dbReference>
<dbReference type="STRING" id="1469948.GCA_000732725_03726"/>
<dbReference type="InterPro" id="IPR012341">
    <property type="entry name" value="6hp_glycosidase-like_sf"/>
</dbReference>
<evidence type="ECO:0000313" key="2">
    <source>
        <dbReference type="EMBL" id="TCL59399.1"/>
    </source>
</evidence>
<dbReference type="AlphaFoldDB" id="A0A4R1R221"/>
<evidence type="ECO:0000313" key="3">
    <source>
        <dbReference type="Proteomes" id="UP000295718"/>
    </source>
</evidence>
<protein>
    <submittedName>
        <fullName evidence="2">Unsaturated rhamnogalacturonyl hydrolase</fullName>
    </submittedName>
</protein>
<dbReference type="Gene3D" id="1.50.10.10">
    <property type="match status" value="1"/>
</dbReference>
<dbReference type="GO" id="GO:0005975">
    <property type="term" value="P:carbohydrate metabolic process"/>
    <property type="evidence" value="ECO:0007669"/>
    <property type="project" value="InterPro"/>
</dbReference>
<dbReference type="SUPFAM" id="SSF48208">
    <property type="entry name" value="Six-hairpin glycosidases"/>
    <property type="match status" value="1"/>
</dbReference>
<organism evidence="2 3">
    <name type="scientific">Kineothrix alysoides</name>
    <dbReference type="NCBI Taxonomy" id="1469948"/>
    <lineage>
        <taxon>Bacteria</taxon>
        <taxon>Bacillati</taxon>
        <taxon>Bacillota</taxon>
        <taxon>Clostridia</taxon>
        <taxon>Lachnospirales</taxon>
        <taxon>Lachnospiraceae</taxon>
        <taxon>Kineothrix</taxon>
    </lineage>
</organism>
<accession>A0A4R1R221</accession>
<dbReference type="RefSeq" id="WP_031392343.1">
    <property type="nucleotide sequence ID" value="NZ_JPNB01000002.1"/>
</dbReference>
<dbReference type="GO" id="GO:0016787">
    <property type="term" value="F:hydrolase activity"/>
    <property type="evidence" value="ECO:0007669"/>
    <property type="project" value="UniProtKB-KW"/>
</dbReference>
<dbReference type="Pfam" id="PF07470">
    <property type="entry name" value="Glyco_hydro_88"/>
    <property type="match status" value="1"/>
</dbReference>
<sequence>MTEQIKRMEEEARKQLLHYHEKSISQAVKNIIKKAAGRYVPPKDLIFWPTGLLANTLMENYEECEDKEAVLTALITYFDRWIDKGMPIFYMDDILCGVALIDLYKLTGREKYKTAADKMAEFLYQMEEKEADQTGSLPYRPSQKNYYIYVDGIGMICPFLCKYGVEFGQERAIQTAVKQIRNMLSYGMDEKLMLPYHGYRYESKVKYGIIGWGRAVGWLLMGISGTLRFLPAEWEGCEELREMFSKVVESTASYQKENGAFSWQLETIEGPEDSSATAMIAQAVAEGLKSGILKGNTEMERCGYLIGRAADYIESCEKDGKIFHCSGECMGFSEYPQIYGAYPWSLGPGLNLLFAAGNLINDRR</sequence>
<dbReference type="OrthoDB" id="9807186at2"/>
<dbReference type="PANTHER" id="PTHR33886:SF8">
    <property type="entry name" value="UNSATURATED RHAMNOGALACTURONAN HYDROLASE (EUROFUNG)"/>
    <property type="match status" value="1"/>
</dbReference>
<dbReference type="Proteomes" id="UP000295718">
    <property type="component" value="Unassembled WGS sequence"/>
</dbReference>
<name>A0A4R1R221_9FIRM</name>
<reference evidence="2 3" key="1">
    <citation type="submission" date="2019-03" db="EMBL/GenBank/DDBJ databases">
        <title>Genomic Encyclopedia of Type Strains, Phase IV (KMG-IV): sequencing the most valuable type-strain genomes for metagenomic binning, comparative biology and taxonomic classification.</title>
        <authorList>
            <person name="Goeker M."/>
        </authorList>
    </citation>
    <scope>NUCLEOTIDE SEQUENCE [LARGE SCALE GENOMIC DNA]</scope>
    <source>
        <strain evidence="2 3">DSM 100556</strain>
    </source>
</reference>
<gene>
    <name evidence="2" type="ORF">EDD76_104136</name>
</gene>
<dbReference type="InterPro" id="IPR010905">
    <property type="entry name" value="Glyco_hydro_88"/>
</dbReference>
<keyword evidence="1 2" id="KW-0378">Hydrolase</keyword>
<keyword evidence="3" id="KW-1185">Reference proteome</keyword>
<dbReference type="InterPro" id="IPR008928">
    <property type="entry name" value="6-hairpin_glycosidase_sf"/>
</dbReference>
<dbReference type="EMBL" id="SLUO01000004">
    <property type="protein sequence ID" value="TCL59399.1"/>
    <property type="molecule type" value="Genomic_DNA"/>
</dbReference>